<dbReference type="GO" id="GO:0004064">
    <property type="term" value="F:arylesterase activity"/>
    <property type="evidence" value="ECO:0007669"/>
    <property type="project" value="UniProtKB-EC"/>
</dbReference>
<dbReference type="Gene3D" id="3.40.50.1820">
    <property type="entry name" value="alpha/beta hydrolase"/>
    <property type="match status" value="1"/>
</dbReference>
<dbReference type="InterPro" id="IPR022742">
    <property type="entry name" value="Hydrolase_4"/>
</dbReference>
<dbReference type="InterPro" id="IPR050266">
    <property type="entry name" value="AB_hydrolase_sf"/>
</dbReference>
<protein>
    <submittedName>
        <fullName evidence="2">Alpha/beta hydrolase fold protein</fullName>
        <ecNumber evidence="2">3.1.1.2</ecNumber>
    </submittedName>
</protein>
<name>A0A2X4WIN0_LEDLE</name>
<reference evidence="2 3" key="1">
    <citation type="submission" date="2018-06" db="EMBL/GenBank/DDBJ databases">
        <authorList>
            <consortium name="Pathogen Informatics"/>
            <person name="Doyle S."/>
        </authorList>
    </citation>
    <scope>NUCLEOTIDE SEQUENCE [LARGE SCALE GENOMIC DNA]</scope>
    <source>
        <strain evidence="2 3">NCTC4824</strain>
    </source>
</reference>
<evidence type="ECO:0000313" key="2">
    <source>
        <dbReference type="EMBL" id="SQI59738.1"/>
    </source>
</evidence>
<keyword evidence="3" id="KW-1185">Reference proteome</keyword>
<dbReference type="SUPFAM" id="SSF53474">
    <property type="entry name" value="alpha/beta-Hydrolases"/>
    <property type="match status" value="1"/>
</dbReference>
<dbReference type="PRINTS" id="PR00111">
    <property type="entry name" value="ABHYDROLASE"/>
</dbReference>
<gene>
    <name evidence="2" type="ORF">NCTC4824_02433</name>
</gene>
<feature type="domain" description="Serine aminopeptidase S33" evidence="1">
    <location>
        <begin position="21"/>
        <end position="241"/>
    </location>
</feature>
<dbReference type="KEGG" id="blen:NCTC4824_02433"/>
<accession>A0A2X4WIN0</accession>
<keyword evidence="2" id="KW-0378">Hydrolase</keyword>
<evidence type="ECO:0000259" key="1">
    <source>
        <dbReference type="Pfam" id="PF12146"/>
    </source>
</evidence>
<dbReference type="Pfam" id="PF12146">
    <property type="entry name" value="Hydrolase_4"/>
    <property type="match status" value="1"/>
</dbReference>
<dbReference type="EC" id="3.1.1.2" evidence="2"/>
<sequence length="256" mass="29799">MSLLIQTNSQIYYEVVGEGETIVFTHGASWDHAQWQPQIRYFSKSYQTITWDVRGHGKSTLPDGKVDSNDFSKDLMMLLDQLEIEKAHLCGLSMGGHISLQAAARFPERVSSLILIGTPYTNTFNWFEKLFMPINRLSNRFISMKTLGEWQGRALSKFNSNNKQYIEEVVSRIPHKVWLRLWDAISRMESENELQNIECPTLIMQGENDTMIRRQQEVMHEKIKKSELEIIKQAQHATNLDQPDEVNRLIHTFIKK</sequence>
<dbReference type="InterPro" id="IPR029058">
    <property type="entry name" value="AB_hydrolase_fold"/>
</dbReference>
<proteinExistence type="predicted"/>
<evidence type="ECO:0000313" key="3">
    <source>
        <dbReference type="Proteomes" id="UP000249134"/>
    </source>
</evidence>
<dbReference type="STRING" id="1348624.GCA_001591545_01483"/>
<dbReference type="EMBL" id="LS483476">
    <property type="protein sequence ID" value="SQI59738.1"/>
    <property type="molecule type" value="Genomic_DNA"/>
</dbReference>
<dbReference type="InterPro" id="IPR000073">
    <property type="entry name" value="AB_hydrolase_1"/>
</dbReference>
<dbReference type="PANTHER" id="PTHR43798">
    <property type="entry name" value="MONOACYLGLYCEROL LIPASE"/>
    <property type="match status" value="1"/>
</dbReference>
<dbReference type="RefSeq" id="WP_066139056.1">
    <property type="nucleotide sequence ID" value="NZ_CBCSGM010000001.1"/>
</dbReference>
<dbReference type="Proteomes" id="UP000249134">
    <property type="component" value="Chromosome 1"/>
</dbReference>
<dbReference type="AlphaFoldDB" id="A0A2X4WIN0"/>
<organism evidence="2 3">
    <name type="scientific">Lederbergia lenta</name>
    <name type="common">Bacillus lentus</name>
    <dbReference type="NCBI Taxonomy" id="1467"/>
    <lineage>
        <taxon>Bacteria</taxon>
        <taxon>Bacillati</taxon>
        <taxon>Bacillota</taxon>
        <taxon>Bacilli</taxon>
        <taxon>Bacillales</taxon>
        <taxon>Bacillaceae</taxon>
        <taxon>Lederbergia</taxon>
    </lineage>
</organism>